<dbReference type="SUPFAM" id="SSF51679">
    <property type="entry name" value="Bacterial luciferase-like"/>
    <property type="match status" value="1"/>
</dbReference>
<dbReference type="Proteomes" id="UP000481583">
    <property type="component" value="Unassembled WGS sequence"/>
</dbReference>
<evidence type="ECO:0000256" key="4">
    <source>
        <dbReference type="ARBA" id="ARBA00023033"/>
    </source>
</evidence>
<evidence type="ECO:0000256" key="1">
    <source>
        <dbReference type="ARBA" id="ARBA00022630"/>
    </source>
</evidence>
<name>A0A6G4UEV2_9ACTN</name>
<dbReference type="CDD" id="cd01094">
    <property type="entry name" value="Alkanesulfonate_monoxygenase"/>
    <property type="match status" value="1"/>
</dbReference>
<dbReference type="InterPro" id="IPR011251">
    <property type="entry name" value="Luciferase-like_dom"/>
</dbReference>
<dbReference type="GO" id="GO:0008726">
    <property type="term" value="F:alkanesulfonate monooxygenase activity"/>
    <property type="evidence" value="ECO:0007669"/>
    <property type="project" value="TreeGrafter"/>
</dbReference>
<dbReference type="InterPro" id="IPR036661">
    <property type="entry name" value="Luciferase-like_sf"/>
</dbReference>
<reference evidence="6 7" key="1">
    <citation type="submission" date="2020-02" db="EMBL/GenBank/DDBJ databases">
        <title>Whole-genome analyses of novel actinobacteria.</title>
        <authorList>
            <person name="Sahin N."/>
        </authorList>
    </citation>
    <scope>NUCLEOTIDE SEQUENCE [LARGE SCALE GENOMIC DNA]</scope>
    <source>
        <strain evidence="6 7">A7024</strain>
    </source>
</reference>
<dbReference type="EMBL" id="JAAKZV010000437">
    <property type="protein sequence ID" value="NGN70207.1"/>
    <property type="molecule type" value="Genomic_DNA"/>
</dbReference>
<dbReference type="RefSeq" id="WP_165245808.1">
    <property type="nucleotide sequence ID" value="NZ_JAAKZV010000437.1"/>
</dbReference>
<dbReference type="AlphaFoldDB" id="A0A6G4UEV2"/>
<feature type="non-terminal residue" evidence="6">
    <location>
        <position position="320"/>
    </location>
</feature>
<keyword evidence="1" id="KW-0285">Flavoprotein</keyword>
<evidence type="ECO:0000259" key="5">
    <source>
        <dbReference type="Pfam" id="PF00296"/>
    </source>
</evidence>
<evidence type="ECO:0000313" key="6">
    <source>
        <dbReference type="EMBL" id="NGN70207.1"/>
    </source>
</evidence>
<keyword evidence="2" id="KW-0288">FMN</keyword>
<feature type="domain" description="Luciferase-like" evidence="5">
    <location>
        <begin position="43"/>
        <end position="317"/>
    </location>
</feature>
<dbReference type="InterPro" id="IPR050172">
    <property type="entry name" value="SsuD_RutA_monooxygenase"/>
</dbReference>
<keyword evidence="7" id="KW-1185">Reference proteome</keyword>
<sequence length="320" mass="34908">MSASAESTVRLHWFLPTGGDGRGLVDRHAFIDGGVKRDRLAPVSGVRAPDVEYLAQIAKAAEQLGFEAVLTPTGTWCEDAWLTTLALTQHTERLKFLVAFRPGVVSPVLAAQMASTFQRISRGRLLLNVVTGGDATEQRRFGDHLDHDQRYARTDEFLQVVRGVWGGKPFDFRGEHYTIDGGLVALPPDPVPEIFFGGSSPAAGPVAARNTDVYLTWGEPPAQVKQKIEWIRGLAEAEGRTVRFGIRLHVIARDSAKEAWATADRLLDDLDEDTVAAAQQALGKSESVGQQRMLALHGGSRSRDKLEIAPNLWAGIGLVR</sequence>
<evidence type="ECO:0000256" key="2">
    <source>
        <dbReference type="ARBA" id="ARBA00022643"/>
    </source>
</evidence>
<gene>
    <name evidence="6" type="ORF">G5C51_40780</name>
</gene>
<keyword evidence="4" id="KW-0503">Monooxygenase</keyword>
<proteinExistence type="predicted"/>
<organism evidence="6 7">
    <name type="scientific">Streptomyces coryli</name>
    <dbReference type="NCBI Taxonomy" id="1128680"/>
    <lineage>
        <taxon>Bacteria</taxon>
        <taxon>Bacillati</taxon>
        <taxon>Actinomycetota</taxon>
        <taxon>Actinomycetes</taxon>
        <taxon>Kitasatosporales</taxon>
        <taxon>Streptomycetaceae</taxon>
        <taxon>Streptomyces</taxon>
    </lineage>
</organism>
<keyword evidence="3" id="KW-0560">Oxidoreductase</keyword>
<protein>
    <submittedName>
        <fullName evidence="6">LLM class flavin-dependent oxidoreductase</fullName>
    </submittedName>
</protein>
<dbReference type="GO" id="GO:0046306">
    <property type="term" value="P:alkanesulfonate catabolic process"/>
    <property type="evidence" value="ECO:0007669"/>
    <property type="project" value="TreeGrafter"/>
</dbReference>
<dbReference type="PANTHER" id="PTHR42847">
    <property type="entry name" value="ALKANESULFONATE MONOOXYGENASE"/>
    <property type="match status" value="1"/>
</dbReference>
<dbReference type="Pfam" id="PF00296">
    <property type="entry name" value="Bac_luciferase"/>
    <property type="match status" value="1"/>
</dbReference>
<accession>A0A6G4UEV2</accession>
<evidence type="ECO:0000313" key="7">
    <source>
        <dbReference type="Proteomes" id="UP000481583"/>
    </source>
</evidence>
<comment type="caution">
    <text evidence="6">The sequence shown here is derived from an EMBL/GenBank/DDBJ whole genome shotgun (WGS) entry which is preliminary data.</text>
</comment>
<dbReference type="Gene3D" id="3.20.20.30">
    <property type="entry name" value="Luciferase-like domain"/>
    <property type="match status" value="1"/>
</dbReference>
<evidence type="ECO:0000256" key="3">
    <source>
        <dbReference type="ARBA" id="ARBA00023002"/>
    </source>
</evidence>
<dbReference type="PANTHER" id="PTHR42847:SF4">
    <property type="entry name" value="ALKANESULFONATE MONOOXYGENASE-RELATED"/>
    <property type="match status" value="1"/>
</dbReference>